<accession>A0AAN8F0U2</accession>
<dbReference type="Proteomes" id="UP001331761">
    <property type="component" value="Unassembled WGS sequence"/>
</dbReference>
<evidence type="ECO:0000313" key="2">
    <source>
        <dbReference type="Proteomes" id="UP001331761"/>
    </source>
</evidence>
<dbReference type="EMBL" id="WIXE01019446">
    <property type="protein sequence ID" value="KAK5970012.1"/>
    <property type="molecule type" value="Genomic_DNA"/>
</dbReference>
<evidence type="ECO:0000313" key="1">
    <source>
        <dbReference type="EMBL" id="KAK5970012.1"/>
    </source>
</evidence>
<proteinExistence type="predicted"/>
<reference evidence="1 2" key="1">
    <citation type="submission" date="2019-10" db="EMBL/GenBank/DDBJ databases">
        <title>Assembly and Annotation for the nematode Trichostrongylus colubriformis.</title>
        <authorList>
            <person name="Martin J."/>
        </authorList>
    </citation>
    <scope>NUCLEOTIDE SEQUENCE [LARGE SCALE GENOMIC DNA]</scope>
    <source>
        <strain evidence="1">G859</strain>
        <tissue evidence="1">Whole worm</tissue>
    </source>
</reference>
<feature type="non-terminal residue" evidence="1">
    <location>
        <position position="48"/>
    </location>
</feature>
<name>A0AAN8F0U2_TRICO</name>
<comment type="caution">
    <text evidence="1">The sequence shown here is derived from an EMBL/GenBank/DDBJ whole genome shotgun (WGS) entry which is preliminary data.</text>
</comment>
<sequence length="48" mass="5411">MHMCKWSVSELADYSSNGCFCGLSQNHGGHLKFNYRLCPIPISSTKYV</sequence>
<dbReference type="AlphaFoldDB" id="A0AAN8F0U2"/>
<protein>
    <submittedName>
        <fullName evidence="1">Uncharacterized protein</fullName>
    </submittedName>
</protein>
<organism evidence="1 2">
    <name type="scientific">Trichostrongylus colubriformis</name>
    <name type="common">Black scour worm</name>
    <dbReference type="NCBI Taxonomy" id="6319"/>
    <lineage>
        <taxon>Eukaryota</taxon>
        <taxon>Metazoa</taxon>
        <taxon>Ecdysozoa</taxon>
        <taxon>Nematoda</taxon>
        <taxon>Chromadorea</taxon>
        <taxon>Rhabditida</taxon>
        <taxon>Rhabditina</taxon>
        <taxon>Rhabditomorpha</taxon>
        <taxon>Strongyloidea</taxon>
        <taxon>Trichostrongylidae</taxon>
        <taxon>Trichostrongylus</taxon>
    </lineage>
</organism>
<gene>
    <name evidence="1" type="ORF">GCK32_020953</name>
</gene>
<keyword evidence="2" id="KW-1185">Reference proteome</keyword>